<sequence length="142" mass="15842">MTDRFDLQRFVQAQDPVLPQVRRELAAGRKQSHWMWFVFPQIAGLGHSPMAQRYAIASLEEARAYLAHRLLGPRLLDCTGLVNGVEGRSAHAIFGSPDNMKFHSSMTLFHRAEPREPAFAEALRRFFGGAEDPGTVARLPGG</sequence>
<protein>
    <submittedName>
        <fullName evidence="1">DUF1810 domain-containing protein</fullName>
    </submittedName>
</protein>
<organism evidence="1 2">
    <name type="scientific">Teichococcus vastitatis</name>
    <dbReference type="NCBI Taxonomy" id="2307076"/>
    <lineage>
        <taxon>Bacteria</taxon>
        <taxon>Pseudomonadati</taxon>
        <taxon>Pseudomonadota</taxon>
        <taxon>Alphaproteobacteria</taxon>
        <taxon>Acetobacterales</taxon>
        <taxon>Roseomonadaceae</taxon>
        <taxon>Roseomonas</taxon>
    </lineage>
</organism>
<dbReference type="RefSeq" id="WP_120008565.1">
    <property type="nucleotide sequence ID" value="NZ_JALBUU010000004.1"/>
</dbReference>
<dbReference type="Gene3D" id="1.25.40.380">
    <property type="entry name" value="Protein of unknown function DUF1810"/>
    <property type="match status" value="1"/>
</dbReference>
<keyword evidence="2" id="KW-1185">Reference proteome</keyword>
<evidence type="ECO:0000313" key="2">
    <source>
        <dbReference type="Proteomes" id="UP001201985"/>
    </source>
</evidence>
<proteinExistence type="predicted"/>
<dbReference type="InterPro" id="IPR036287">
    <property type="entry name" value="Rv1873-like_sf"/>
</dbReference>
<evidence type="ECO:0000313" key="1">
    <source>
        <dbReference type="EMBL" id="MCI0754640.1"/>
    </source>
</evidence>
<dbReference type="EMBL" id="JALBUU010000004">
    <property type="protein sequence ID" value="MCI0754640.1"/>
    <property type="molecule type" value="Genomic_DNA"/>
</dbReference>
<gene>
    <name evidence="1" type="ORF">MON41_12815</name>
</gene>
<accession>A0ABS9W5R4</accession>
<dbReference type="InterPro" id="IPR014937">
    <property type="entry name" value="DUF1810"/>
</dbReference>
<dbReference type="Pfam" id="PF08837">
    <property type="entry name" value="DUF1810"/>
    <property type="match status" value="1"/>
</dbReference>
<dbReference type="PIRSF" id="PIRSF008546">
    <property type="entry name" value="UCP008546"/>
    <property type="match status" value="1"/>
</dbReference>
<dbReference type="Proteomes" id="UP001201985">
    <property type="component" value="Unassembled WGS sequence"/>
</dbReference>
<dbReference type="SUPFAM" id="SSF140736">
    <property type="entry name" value="Rv1873-like"/>
    <property type="match status" value="1"/>
</dbReference>
<reference evidence="1 2" key="1">
    <citation type="submission" date="2022-03" db="EMBL/GenBank/DDBJ databases">
        <title>Complete genome analysis of Roseomonas KG 17.1 : a prolific producer of plant growth promoters.</title>
        <authorList>
            <person name="Saadouli I."/>
            <person name="Najjari A."/>
            <person name="Mosbah A."/>
            <person name="Ouzari H.I."/>
        </authorList>
    </citation>
    <scope>NUCLEOTIDE SEQUENCE [LARGE SCALE GENOMIC DNA]</scope>
    <source>
        <strain evidence="1 2">KG17-1</strain>
    </source>
</reference>
<name>A0ABS9W5R4_9PROT</name>
<comment type="caution">
    <text evidence="1">The sequence shown here is derived from an EMBL/GenBank/DDBJ whole genome shotgun (WGS) entry which is preliminary data.</text>
</comment>